<comment type="similarity">
    <text evidence="1">Belongs to the peptidase S66 family.</text>
</comment>
<name>A0ABR7TUE2_9BACT</name>
<dbReference type="InterPro" id="IPR027461">
    <property type="entry name" value="Carboxypeptidase_A_C_sf"/>
</dbReference>
<accession>A0ABR7TUE2</accession>
<dbReference type="InterPro" id="IPR029062">
    <property type="entry name" value="Class_I_gatase-like"/>
</dbReference>
<keyword evidence="6" id="KW-1185">Reference proteome</keyword>
<comment type="caution">
    <text evidence="5">The sequence shown here is derived from an EMBL/GenBank/DDBJ whole genome shotgun (WGS) entry which is preliminary data.</text>
</comment>
<dbReference type="InterPro" id="IPR003507">
    <property type="entry name" value="S66_fam"/>
</dbReference>
<evidence type="ECO:0000256" key="2">
    <source>
        <dbReference type="ARBA" id="ARBA00022801"/>
    </source>
</evidence>
<dbReference type="PIRSF" id="PIRSF028757">
    <property type="entry name" value="LD-carboxypeptidase"/>
    <property type="match status" value="1"/>
</dbReference>
<dbReference type="Gene3D" id="3.40.50.10740">
    <property type="entry name" value="Class I glutamine amidotransferase-like"/>
    <property type="match status" value="1"/>
</dbReference>
<dbReference type="Gene3D" id="3.50.30.60">
    <property type="entry name" value="LD-carboxypeptidase A C-terminal domain-like"/>
    <property type="match status" value="1"/>
</dbReference>
<dbReference type="RefSeq" id="WP_188091147.1">
    <property type="nucleotide sequence ID" value="NZ_JACVFC010000004.1"/>
</dbReference>
<feature type="domain" description="LD-carboxypeptidase C-terminal" evidence="4">
    <location>
        <begin position="211"/>
        <end position="330"/>
    </location>
</feature>
<dbReference type="PANTHER" id="PTHR30237:SF4">
    <property type="entry name" value="LD-CARBOXYPEPTIDASE C-TERMINAL DOMAIN-CONTAINING PROTEIN"/>
    <property type="match status" value="1"/>
</dbReference>
<dbReference type="Proteomes" id="UP000659124">
    <property type="component" value="Unassembled WGS sequence"/>
</dbReference>
<evidence type="ECO:0000256" key="1">
    <source>
        <dbReference type="ARBA" id="ARBA00010233"/>
    </source>
</evidence>
<reference evidence="5 6" key="1">
    <citation type="submission" date="2020-09" db="EMBL/GenBank/DDBJ databases">
        <title>Genome sequences of type strains of Chitinophaga qingshengii and Chitinophaga varians.</title>
        <authorList>
            <person name="Kittiwongwattana C."/>
        </authorList>
    </citation>
    <scope>NUCLEOTIDE SEQUENCE [LARGE SCALE GENOMIC DNA]</scope>
    <source>
        <strain evidence="5 6">JCM 30026</strain>
    </source>
</reference>
<dbReference type="InterPro" id="IPR040449">
    <property type="entry name" value="Peptidase_S66_N"/>
</dbReference>
<protein>
    <submittedName>
        <fullName evidence="5">LD-carboxypeptidase</fullName>
    </submittedName>
</protein>
<feature type="domain" description="LD-carboxypeptidase N-terminal" evidence="3">
    <location>
        <begin position="16"/>
        <end position="135"/>
    </location>
</feature>
<evidence type="ECO:0000313" key="6">
    <source>
        <dbReference type="Proteomes" id="UP000659124"/>
    </source>
</evidence>
<dbReference type="SUPFAM" id="SSF141986">
    <property type="entry name" value="LD-carboxypeptidase A C-terminal domain-like"/>
    <property type="match status" value="1"/>
</dbReference>
<dbReference type="SUPFAM" id="SSF52317">
    <property type="entry name" value="Class I glutamine amidotransferase-like"/>
    <property type="match status" value="1"/>
</dbReference>
<dbReference type="EMBL" id="JACVFC010000004">
    <property type="protein sequence ID" value="MBC9934052.1"/>
    <property type="molecule type" value="Genomic_DNA"/>
</dbReference>
<keyword evidence="2" id="KW-0378">Hydrolase</keyword>
<dbReference type="Pfam" id="PF17676">
    <property type="entry name" value="Peptidase_S66C"/>
    <property type="match status" value="1"/>
</dbReference>
<organism evidence="5 6">
    <name type="scientific">Chitinophaga qingshengii</name>
    <dbReference type="NCBI Taxonomy" id="1569794"/>
    <lineage>
        <taxon>Bacteria</taxon>
        <taxon>Pseudomonadati</taxon>
        <taxon>Bacteroidota</taxon>
        <taxon>Chitinophagia</taxon>
        <taxon>Chitinophagales</taxon>
        <taxon>Chitinophagaceae</taxon>
        <taxon>Chitinophaga</taxon>
    </lineage>
</organism>
<dbReference type="PANTHER" id="PTHR30237">
    <property type="entry name" value="MURAMOYLTETRAPEPTIDE CARBOXYPEPTIDASE"/>
    <property type="match status" value="1"/>
</dbReference>
<evidence type="ECO:0000259" key="4">
    <source>
        <dbReference type="Pfam" id="PF17676"/>
    </source>
</evidence>
<sequence length="345" mass="38589">MMNLITPKGLNSGDKVATISLSWGGAGDLPHRYAIGKERLKEIFKLDVVETRHALKPADWIYKHPQARAEDLMEAFADPSIKAIISNIGGDDSVRILKYVDIAVIKNNPKIFLGFSDSTITHFLCLKAGLGSFYGTSVLTGFAENVAMFPYQIDDINSTLFSSGVIGEILPNTAGWTTEHLDWFDVSLQHTRRKLTPATGWRFVRGNTIARGRLIGGCMEVMEMLKGTAYWPTLDTWKEGILFFETSEDKPRPELVRYWLRNYAMMGILQQASGIIFGRPYDNCYAAEYETELLKVLDEEGLDELPVITQMDFGHTAPSFTLPYGRLAEINSPDKTFSILESGVI</sequence>
<proteinExistence type="inferred from homology"/>
<evidence type="ECO:0000313" key="5">
    <source>
        <dbReference type="EMBL" id="MBC9934052.1"/>
    </source>
</evidence>
<dbReference type="CDD" id="cd07062">
    <property type="entry name" value="Peptidase_S66_mccF_like"/>
    <property type="match status" value="1"/>
</dbReference>
<dbReference type="InterPro" id="IPR040921">
    <property type="entry name" value="Peptidase_S66C"/>
</dbReference>
<dbReference type="InterPro" id="IPR027478">
    <property type="entry name" value="LdcA_N"/>
</dbReference>
<dbReference type="Pfam" id="PF02016">
    <property type="entry name" value="Peptidase_S66"/>
    <property type="match status" value="1"/>
</dbReference>
<evidence type="ECO:0000259" key="3">
    <source>
        <dbReference type="Pfam" id="PF02016"/>
    </source>
</evidence>
<gene>
    <name evidence="5" type="ORF">ICL07_26935</name>
</gene>